<dbReference type="InterPro" id="IPR041442">
    <property type="entry name" value="PIH1D1/2/3_CS-like"/>
</dbReference>
<dbReference type="Gene3D" id="2.60.40.790">
    <property type="match status" value="1"/>
</dbReference>
<dbReference type="InParanoid" id="A0A1X7V2E8"/>
<name>A0A1X7V2E8_AMPQE</name>
<dbReference type="EnsemblMetazoa" id="Aqu2.1.34430_001">
    <property type="protein sequence ID" value="Aqu2.1.34430_001"/>
    <property type="gene ID" value="Aqu2.1.34430"/>
</dbReference>
<dbReference type="Pfam" id="PF18201">
    <property type="entry name" value="PIH1_CS"/>
    <property type="match status" value="1"/>
</dbReference>
<reference evidence="4" key="2">
    <citation type="submission" date="2017-05" db="UniProtKB">
        <authorList>
            <consortium name="EnsemblMetazoa"/>
        </authorList>
    </citation>
    <scope>IDENTIFICATION</scope>
</reference>
<feature type="domain" description="PIH1D1/2/3 CS-like" evidence="3">
    <location>
        <begin position="85"/>
        <end position="181"/>
    </location>
</feature>
<evidence type="ECO:0000259" key="3">
    <source>
        <dbReference type="Pfam" id="PF18201"/>
    </source>
</evidence>
<dbReference type="STRING" id="400682.A0A1X7V2E8"/>
<dbReference type="PANTHER" id="PTHR21083">
    <property type="entry name" value="TWISTER"/>
    <property type="match status" value="1"/>
</dbReference>
<organism evidence="4">
    <name type="scientific">Amphimedon queenslandica</name>
    <name type="common">Sponge</name>
    <dbReference type="NCBI Taxonomy" id="400682"/>
    <lineage>
        <taxon>Eukaryota</taxon>
        <taxon>Metazoa</taxon>
        <taxon>Porifera</taxon>
        <taxon>Demospongiae</taxon>
        <taxon>Heteroscleromorpha</taxon>
        <taxon>Haplosclerida</taxon>
        <taxon>Niphatidae</taxon>
        <taxon>Amphimedon</taxon>
    </lineage>
</organism>
<evidence type="ECO:0000256" key="1">
    <source>
        <dbReference type="ARBA" id="ARBA00008511"/>
    </source>
</evidence>
<dbReference type="AlphaFoldDB" id="A0A1X7V2E8"/>
<feature type="compositionally biased region" description="Basic and acidic residues" evidence="2">
    <location>
        <begin position="56"/>
        <end position="67"/>
    </location>
</feature>
<gene>
    <name evidence="4" type="primary">100633296</name>
</gene>
<feature type="region of interest" description="Disordered" evidence="2">
    <location>
        <begin position="1"/>
        <end position="72"/>
    </location>
</feature>
<dbReference type="OrthoDB" id="25887at2759"/>
<dbReference type="OMA" id="ESMVVHK"/>
<dbReference type="KEGG" id="aqu:100633296"/>
<dbReference type="PANTHER" id="PTHR21083:SF0">
    <property type="entry name" value="DYNEIN AXONEMAL ASSEMBLY FACTOR 6"/>
    <property type="match status" value="1"/>
</dbReference>
<dbReference type="EnsemblMetazoa" id="XM_003385794.3">
    <property type="protein sequence ID" value="XP_003385842.1"/>
    <property type="gene ID" value="LOC100633296"/>
</dbReference>
<protein>
    <recommendedName>
        <fullName evidence="3">PIH1D1/2/3 CS-like domain-containing protein</fullName>
    </recommendedName>
</protein>
<proteinExistence type="inferred from homology"/>
<dbReference type="GO" id="GO:0051087">
    <property type="term" value="F:protein-folding chaperone binding"/>
    <property type="evidence" value="ECO:0007669"/>
    <property type="project" value="InterPro"/>
</dbReference>
<dbReference type="InterPro" id="IPR008978">
    <property type="entry name" value="HSP20-like_chaperone"/>
</dbReference>
<dbReference type="eggNOG" id="ENOG502RZWX">
    <property type="taxonomic scope" value="Eukaryota"/>
</dbReference>
<dbReference type="InterPro" id="IPR026697">
    <property type="entry name" value="DNAAF6"/>
</dbReference>
<evidence type="ECO:0000256" key="2">
    <source>
        <dbReference type="SAM" id="MobiDB-lite"/>
    </source>
</evidence>
<comment type="similarity">
    <text evidence="1">Belongs to the PIH1 family.</text>
</comment>
<evidence type="ECO:0000313" key="5">
    <source>
        <dbReference type="Proteomes" id="UP000007879"/>
    </source>
</evidence>
<reference evidence="5" key="1">
    <citation type="journal article" date="2010" name="Nature">
        <title>The Amphimedon queenslandica genome and the evolution of animal complexity.</title>
        <authorList>
            <person name="Srivastava M."/>
            <person name="Simakov O."/>
            <person name="Chapman J."/>
            <person name="Fahey B."/>
            <person name="Gauthier M.E."/>
            <person name="Mitros T."/>
            <person name="Richards G.S."/>
            <person name="Conaco C."/>
            <person name="Dacre M."/>
            <person name="Hellsten U."/>
            <person name="Larroux C."/>
            <person name="Putnam N.H."/>
            <person name="Stanke M."/>
            <person name="Adamska M."/>
            <person name="Darling A."/>
            <person name="Degnan S.M."/>
            <person name="Oakley T.H."/>
            <person name="Plachetzki D.C."/>
            <person name="Zhai Y."/>
            <person name="Adamski M."/>
            <person name="Calcino A."/>
            <person name="Cummins S.F."/>
            <person name="Goodstein D.M."/>
            <person name="Harris C."/>
            <person name="Jackson D.J."/>
            <person name="Leys S.P."/>
            <person name="Shu S."/>
            <person name="Woodcroft B.J."/>
            <person name="Vervoort M."/>
            <person name="Kosik K.S."/>
            <person name="Manning G."/>
            <person name="Degnan B.M."/>
            <person name="Rokhsar D.S."/>
        </authorList>
    </citation>
    <scope>NUCLEOTIDE SEQUENCE [LARGE SCALE GENOMIC DNA]</scope>
</reference>
<dbReference type="GO" id="GO:0070286">
    <property type="term" value="P:axonemal dynein complex assembly"/>
    <property type="evidence" value="ECO:0007669"/>
    <property type="project" value="InterPro"/>
</dbReference>
<dbReference type="GO" id="GO:0045505">
    <property type="term" value="F:dynein intermediate chain binding"/>
    <property type="evidence" value="ECO:0007669"/>
    <property type="project" value="TreeGrafter"/>
</dbReference>
<dbReference type="Proteomes" id="UP000007879">
    <property type="component" value="Unassembled WGS sequence"/>
</dbReference>
<accession>A0A1X7V2E8</accession>
<evidence type="ECO:0000313" key="4">
    <source>
        <dbReference type="EnsemblMetazoa" id="Aqu2.1.34430_001"/>
    </source>
</evidence>
<keyword evidence="5" id="KW-1185">Reference proteome</keyword>
<sequence>MATLTPMAGEANSLALLNDLLHPPEKEGQDEDQPEKVTPSPYAHPGSIGPPASSTTREKERSDKGIWDQEEVQEATEIAFDDDRAEPEYEMMFKQAVTTEDIFLGMTNKTPLTSACEDLFLRIHLPNVQYKDVDLVVTSKHIDCQTPIHHLGLYLPHTVDHKSGKAKWLSEEQILEITLRVTREYDFLNK</sequence>
<dbReference type="CDD" id="cd06463">
    <property type="entry name" value="p23_like"/>
    <property type="match status" value="1"/>
</dbReference>
<dbReference type="SUPFAM" id="SSF49764">
    <property type="entry name" value="HSP20-like chaperones"/>
    <property type="match status" value="1"/>
</dbReference>
<dbReference type="GO" id="GO:0005737">
    <property type="term" value="C:cytoplasm"/>
    <property type="evidence" value="ECO:0007669"/>
    <property type="project" value="TreeGrafter"/>
</dbReference>